<accession>A0ACC3N554</accession>
<sequence>MAKRSRSSEGPEMNSSSPGKRLKPNYSETMVVMVGLEAKSFTVHTTIICRDSLFFQAACGREWKEGQEKVVHLPEVEAQLFDVYVHWAYTRELDTTRMLDPKIENAKTSGPKTSTIPPSYLNLSKI</sequence>
<dbReference type="EMBL" id="JAUTXU010000086">
    <property type="protein sequence ID" value="KAK3710224.1"/>
    <property type="molecule type" value="Genomic_DNA"/>
</dbReference>
<evidence type="ECO:0000313" key="2">
    <source>
        <dbReference type="Proteomes" id="UP001281147"/>
    </source>
</evidence>
<name>A0ACC3N554_9PEZI</name>
<organism evidence="1 2">
    <name type="scientific">Vermiconidia calcicola</name>
    <dbReference type="NCBI Taxonomy" id="1690605"/>
    <lineage>
        <taxon>Eukaryota</taxon>
        <taxon>Fungi</taxon>
        <taxon>Dikarya</taxon>
        <taxon>Ascomycota</taxon>
        <taxon>Pezizomycotina</taxon>
        <taxon>Dothideomycetes</taxon>
        <taxon>Dothideomycetidae</taxon>
        <taxon>Mycosphaerellales</taxon>
        <taxon>Extremaceae</taxon>
        <taxon>Vermiconidia</taxon>
    </lineage>
</organism>
<comment type="caution">
    <text evidence="1">The sequence shown here is derived from an EMBL/GenBank/DDBJ whole genome shotgun (WGS) entry which is preliminary data.</text>
</comment>
<gene>
    <name evidence="1" type="ORF">LTR37_010445</name>
</gene>
<dbReference type="Proteomes" id="UP001281147">
    <property type="component" value="Unassembled WGS sequence"/>
</dbReference>
<evidence type="ECO:0000313" key="1">
    <source>
        <dbReference type="EMBL" id="KAK3710224.1"/>
    </source>
</evidence>
<reference evidence="1" key="1">
    <citation type="submission" date="2023-07" db="EMBL/GenBank/DDBJ databases">
        <title>Black Yeasts Isolated from many extreme environments.</title>
        <authorList>
            <person name="Coleine C."/>
            <person name="Stajich J.E."/>
            <person name="Selbmann L."/>
        </authorList>
    </citation>
    <scope>NUCLEOTIDE SEQUENCE</scope>
    <source>
        <strain evidence="1">CCFEE 5714</strain>
    </source>
</reference>
<protein>
    <submittedName>
        <fullName evidence="1">Uncharacterized protein</fullName>
    </submittedName>
</protein>
<proteinExistence type="predicted"/>
<keyword evidence="2" id="KW-1185">Reference proteome</keyword>